<feature type="region of interest" description="Disordered" evidence="1">
    <location>
        <begin position="1463"/>
        <end position="1523"/>
    </location>
</feature>
<feature type="region of interest" description="Disordered" evidence="1">
    <location>
        <begin position="1318"/>
        <end position="1337"/>
    </location>
</feature>
<feature type="region of interest" description="Disordered" evidence="1">
    <location>
        <begin position="669"/>
        <end position="708"/>
    </location>
</feature>
<feature type="compositionally biased region" description="Low complexity" evidence="1">
    <location>
        <begin position="1198"/>
        <end position="1220"/>
    </location>
</feature>
<feature type="compositionally biased region" description="Polar residues" evidence="1">
    <location>
        <begin position="1350"/>
        <end position="1363"/>
    </location>
</feature>
<name>Q240K2_TETTS</name>
<feature type="compositionally biased region" description="Low complexity" evidence="1">
    <location>
        <begin position="529"/>
        <end position="559"/>
    </location>
</feature>
<feature type="compositionally biased region" description="Low complexity" evidence="1">
    <location>
        <begin position="1367"/>
        <end position="1380"/>
    </location>
</feature>
<feature type="region of interest" description="Disordered" evidence="1">
    <location>
        <begin position="1090"/>
        <end position="1119"/>
    </location>
</feature>
<dbReference type="Proteomes" id="UP000009168">
    <property type="component" value="Unassembled WGS sequence"/>
</dbReference>
<dbReference type="InParanoid" id="Q240K2"/>
<feature type="compositionally biased region" description="Low complexity" evidence="1">
    <location>
        <begin position="288"/>
        <end position="313"/>
    </location>
</feature>
<feature type="compositionally biased region" description="Low complexity" evidence="1">
    <location>
        <begin position="941"/>
        <end position="972"/>
    </location>
</feature>
<feature type="region of interest" description="Disordered" evidence="1">
    <location>
        <begin position="356"/>
        <end position="402"/>
    </location>
</feature>
<feature type="compositionally biased region" description="Polar residues" evidence="1">
    <location>
        <begin position="359"/>
        <end position="402"/>
    </location>
</feature>
<dbReference type="HOGENOM" id="CLU_235310_0_0_1"/>
<feature type="region of interest" description="Disordered" evidence="1">
    <location>
        <begin position="1131"/>
        <end position="1156"/>
    </location>
</feature>
<feature type="region of interest" description="Disordered" evidence="1">
    <location>
        <begin position="1014"/>
        <end position="1063"/>
    </location>
</feature>
<proteinExistence type="predicted"/>
<feature type="compositionally biased region" description="Polar residues" evidence="1">
    <location>
        <begin position="882"/>
        <end position="892"/>
    </location>
</feature>
<feature type="compositionally biased region" description="Low complexity" evidence="1">
    <location>
        <begin position="1266"/>
        <end position="1284"/>
    </location>
</feature>
<feature type="region of interest" description="Disordered" evidence="1">
    <location>
        <begin position="1350"/>
        <end position="1387"/>
    </location>
</feature>
<feature type="compositionally biased region" description="Polar residues" evidence="1">
    <location>
        <begin position="167"/>
        <end position="180"/>
    </location>
</feature>
<feature type="compositionally biased region" description="Low complexity" evidence="1">
    <location>
        <begin position="893"/>
        <end position="932"/>
    </location>
</feature>
<gene>
    <name evidence="2" type="ORF">TTHERM_00989470</name>
</gene>
<feature type="compositionally biased region" description="Low complexity" evidence="1">
    <location>
        <begin position="981"/>
        <end position="993"/>
    </location>
</feature>
<feature type="compositionally biased region" description="Polar residues" evidence="1">
    <location>
        <begin position="1324"/>
        <end position="1337"/>
    </location>
</feature>
<accession>Q240K2</accession>
<feature type="region of interest" description="Disordered" evidence="1">
    <location>
        <begin position="795"/>
        <end position="995"/>
    </location>
</feature>
<dbReference type="GeneID" id="7828043"/>
<feature type="compositionally biased region" description="Low complexity" evidence="1">
    <location>
        <begin position="720"/>
        <end position="767"/>
    </location>
</feature>
<feature type="compositionally biased region" description="Low complexity" evidence="1">
    <location>
        <begin position="582"/>
        <end position="619"/>
    </location>
</feature>
<dbReference type="OMA" id="QNNNMMQ"/>
<reference evidence="3" key="1">
    <citation type="journal article" date="2006" name="PLoS Biol.">
        <title>Macronuclear genome sequence of the ciliate Tetrahymena thermophila, a model eukaryote.</title>
        <authorList>
            <person name="Eisen J.A."/>
            <person name="Coyne R.S."/>
            <person name="Wu M."/>
            <person name="Wu D."/>
            <person name="Thiagarajan M."/>
            <person name="Wortman J.R."/>
            <person name="Badger J.H."/>
            <person name="Ren Q."/>
            <person name="Amedeo P."/>
            <person name="Jones K.M."/>
            <person name="Tallon L.J."/>
            <person name="Delcher A.L."/>
            <person name="Salzberg S.L."/>
            <person name="Silva J.C."/>
            <person name="Haas B.J."/>
            <person name="Majoros W.H."/>
            <person name="Farzad M."/>
            <person name="Carlton J.M."/>
            <person name="Smith R.K. Jr."/>
            <person name="Garg J."/>
            <person name="Pearlman R.E."/>
            <person name="Karrer K.M."/>
            <person name="Sun L."/>
            <person name="Manning G."/>
            <person name="Elde N.C."/>
            <person name="Turkewitz A.P."/>
            <person name="Asai D.J."/>
            <person name="Wilkes D.E."/>
            <person name="Wang Y."/>
            <person name="Cai H."/>
            <person name="Collins K."/>
            <person name="Stewart B.A."/>
            <person name="Lee S.R."/>
            <person name="Wilamowska K."/>
            <person name="Weinberg Z."/>
            <person name="Ruzzo W.L."/>
            <person name="Wloga D."/>
            <person name="Gaertig J."/>
            <person name="Frankel J."/>
            <person name="Tsao C.-C."/>
            <person name="Gorovsky M.A."/>
            <person name="Keeling P.J."/>
            <person name="Waller R.F."/>
            <person name="Patron N.J."/>
            <person name="Cherry J.M."/>
            <person name="Stover N.A."/>
            <person name="Krieger C.J."/>
            <person name="del Toro C."/>
            <person name="Ryder H.F."/>
            <person name="Williamson S.C."/>
            <person name="Barbeau R.A."/>
            <person name="Hamilton E.P."/>
            <person name="Orias E."/>
        </authorList>
    </citation>
    <scope>NUCLEOTIDE SEQUENCE [LARGE SCALE GENOMIC DNA]</scope>
    <source>
        <strain evidence="3">SB210</strain>
    </source>
</reference>
<feature type="compositionally biased region" description="Low complexity" evidence="1">
    <location>
        <begin position="1493"/>
        <end position="1508"/>
    </location>
</feature>
<feature type="region of interest" description="Disordered" evidence="1">
    <location>
        <begin position="269"/>
        <end position="325"/>
    </location>
</feature>
<feature type="region of interest" description="Disordered" evidence="1">
    <location>
        <begin position="720"/>
        <end position="776"/>
    </location>
</feature>
<evidence type="ECO:0000256" key="1">
    <source>
        <dbReference type="SAM" id="MobiDB-lite"/>
    </source>
</evidence>
<keyword evidence="3" id="KW-1185">Reference proteome</keyword>
<feature type="compositionally biased region" description="Polar residues" evidence="1">
    <location>
        <begin position="1463"/>
        <end position="1492"/>
    </location>
</feature>
<dbReference type="EMBL" id="GG662546">
    <property type="protein sequence ID" value="EAS02206.1"/>
    <property type="molecule type" value="Genomic_DNA"/>
</dbReference>
<feature type="compositionally biased region" description="Polar residues" evidence="1">
    <location>
        <begin position="269"/>
        <end position="287"/>
    </location>
</feature>
<evidence type="ECO:0000313" key="3">
    <source>
        <dbReference type="Proteomes" id="UP000009168"/>
    </source>
</evidence>
<feature type="region of interest" description="Disordered" evidence="1">
    <location>
        <begin position="1266"/>
        <end position="1287"/>
    </location>
</feature>
<feature type="compositionally biased region" description="Polar residues" evidence="1">
    <location>
        <begin position="1509"/>
        <end position="1523"/>
    </location>
</feature>
<sequence>MFKNSPKVLENITKEFNQKQENIWNEEFLYICIKNYDIKFYKEQATEQHKEERALYKSVMFQQLQNESKDFIHKLFSTFITDELKHIYHEKFMEIRNSLNPKEQEFFKQKFLSKMQEQRNTLLQNQKEIAAFINQPEEINKFTKLLKQEIQEQLKKGAFLVPQSLSRQPVQNGQSGNVSSALPHPPMPHQNQYQPSNTSSQQGNYNQQNNQQQAASSINQSSKYPPINMNGNSGNNTNVNNTSIQNQQYQSNNAAAKNFANQNQNNLSKENQQYTGSNGQINPSGIHTNSNTNNDSNNNMNGNSNNMNGSNNSLPGQSNTPKEGKANKFQQLPIPAGFNTKNIKSNIIDPNPKILQNLGIKSNNDTSRQPVYNQPNPKNQNDLQNRNERSNSTSSHGGTSMQNHQMEIENQEIPPQMNVDVQKQKDDANNQLNSNRSNNTSINAPQKNAAAPVNMFPLDQKKLISRKLKVKATPPPVSLNDYITFLNMPHIPEFQEIESRIYGLDIEDKFTDPPQIPFIPESTNKSPFQQDSNQAQGNGNQNQNTIPKNAVNNSNNQKQNQERKNFTLQNSSPAKNMMRVGSNSSNSSRNPSNSNNNSSNQQKATPPNTNQISNNTQINKGNTSLPPNKNPVGGFESQQVKQNIQQQVSNNPNQQRMSFDQNQQKINPNSIQLQNNNNNQSVQQSPKIPDQFQNNQANKQQNNNLNGRSIQNSQNQIIHQNPQYPPQRNNYQQNTPGNQQRQQQQQSPYPQNPQNNQNSMNKVNNPSLNPANQNINVNKGVNDIQKQVNPNQYNQYSQKSNINPINQDNQQYINGNNNPQLNITPQNNIPNTQRPPNNNPVQNQNQSNQSNKNYQGNSNSNLNQQGNNYNQNPPNKYQNSQTPNSKTPQQGYNQQTNSTFQQNSNQNPKPNSQQNSINYPQNQRSNNNVVSNKGYQNQPGYSSNNSANPNNFNNNSNQMQQNYQQYPQQNAARSTNPEQINNLNNSKNSTNSNQAQRSILPQNAIRGTSGDLINQNLRQNSSGSNPVNSNINPQTSQQMIYNTGGSNHYVDQNKPRNLSSGSQGQFRKENLTLNPDLGVSNYIEQGNNYQSGSQYNINSGQAKRDSNNSSYHNQNICDQSTQNSFNNQVLMHQSNGSNSNRNAQNQSFNQRSSINSNYGSTYGNNFGEYNQHSGLNNDKTGSIYDENSYQNQSMQGLDNNSYQQNDYSSNHNNNNNGFYLENDYNQQYKQNEYINEDNLGGGNYYNQNNLDNQNVINKNANTYDYQQNNTNNGYQDNNTYDYNYPNQSNYLQEQDNLENTSVKSSYYQNNQIQSDIYNGYGDNSGFQNQQNDLNTSSYNQQNSVIGMAAPTSNQSSITQNQGGLSDYKNMNYQNNYNSENFAPPVSQFDYQNPVSAVSNIEEQKSVQDYNSYQEQPQDQSQGNNQWQFDTYEINPQQQNDVPPISVPNNNIEQQKAADFNQVSSHNMHGSNSSFSNHVYQQDSNQPANQIKKNSTQNFNNQNMGNSGNYSLNNSIRSNSYGENQTSQTFIQNNQQIPQYNQQPYPNPTNQYEYGFNQQVNMPQAQIDGVNQPNYNQRSGSYDNRQVLNYSQGQQQKQNVGMAYNQPIQQLNQVQTNQQHQNYIENRKTSAQQNIQSSSQINSSHNMNEQVYSNNNLQMNRSNGMQNNNNNSQINYQNVNANQNIPMQANQNNYSNYTPESTTSLQSPYPQNPNRPVNEQMKFYGYTNDQRSYNSSTPSTTYEGQNDINQAARFNQNLNYQNQQPIQQPKPQAIIPQAQFNPHPLNTSAGPAVDKVQVYKTTQDFEGDSPDFKIINSAFEKGNYSNPYQEQIKKDIKQFKQVKQNIILEIQHNIQDPKSFYILINDEKRKNYGCLKILVTPQQYKMIEFLHIEKAGQILKSVNSNTKLIDLIKHWWKFEYDMQNKK</sequence>
<feature type="compositionally biased region" description="Low complexity" evidence="1">
    <location>
        <begin position="637"/>
        <end position="650"/>
    </location>
</feature>
<evidence type="ECO:0000313" key="2">
    <source>
        <dbReference type="EMBL" id="EAS02206.1"/>
    </source>
</evidence>
<dbReference type="RefSeq" id="XP_001022451.1">
    <property type="nucleotide sequence ID" value="XM_001022451.3"/>
</dbReference>
<feature type="compositionally biased region" description="Low complexity" evidence="1">
    <location>
        <begin position="196"/>
        <end position="242"/>
    </location>
</feature>
<feature type="compositionally biased region" description="Low complexity" evidence="1">
    <location>
        <begin position="825"/>
        <end position="881"/>
    </location>
</feature>
<protein>
    <submittedName>
        <fullName evidence="2">Uncharacterized protein</fullName>
    </submittedName>
</protein>
<feature type="region of interest" description="Disordered" evidence="1">
    <location>
        <begin position="167"/>
        <end position="242"/>
    </location>
</feature>
<feature type="region of interest" description="Disordered" evidence="1">
    <location>
        <begin position="512"/>
        <end position="650"/>
    </location>
</feature>
<feature type="compositionally biased region" description="Polar residues" evidence="1">
    <location>
        <begin position="795"/>
        <end position="824"/>
    </location>
</feature>
<dbReference type="KEGG" id="tet:TTHERM_00989470"/>
<organism evidence="2 3">
    <name type="scientific">Tetrahymena thermophila (strain SB210)</name>
    <dbReference type="NCBI Taxonomy" id="312017"/>
    <lineage>
        <taxon>Eukaryota</taxon>
        <taxon>Sar</taxon>
        <taxon>Alveolata</taxon>
        <taxon>Ciliophora</taxon>
        <taxon>Intramacronucleata</taxon>
        <taxon>Oligohymenophorea</taxon>
        <taxon>Hymenostomatida</taxon>
        <taxon>Tetrahymenina</taxon>
        <taxon>Tetrahymenidae</taxon>
        <taxon>Tetrahymena</taxon>
    </lineage>
</organism>
<feature type="region of interest" description="Disordered" evidence="1">
    <location>
        <begin position="1192"/>
        <end position="1220"/>
    </location>
</feature>